<dbReference type="PRINTS" id="PR00313">
    <property type="entry name" value="CABNDNGRPT"/>
</dbReference>
<dbReference type="Proteomes" id="UP000285023">
    <property type="component" value="Unassembled WGS sequence"/>
</dbReference>
<reference evidence="4 5" key="1">
    <citation type="submission" date="2018-09" db="EMBL/GenBank/DDBJ databases">
        <title>Sphingomonas sp. DAC4.</title>
        <authorList>
            <person name="Seo T."/>
        </authorList>
    </citation>
    <scope>NUCLEOTIDE SEQUENCE [LARGE SCALE GENOMIC DNA]</scope>
    <source>
        <strain evidence="4 5">DAC4</strain>
    </source>
</reference>
<proteinExistence type="predicted"/>
<dbReference type="GO" id="GO:0016020">
    <property type="term" value="C:membrane"/>
    <property type="evidence" value="ECO:0007669"/>
    <property type="project" value="InterPro"/>
</dbReference>
<evidence type="ECO:0000259" key="3">
    <source>
        <dbReference type="PROSITE" id="PS50268"/>
    </source>
</evidence>
<dbReference type="PANTHER" id="PTHR38340:SF1">
    <property type="entry name" value="S-LAYER PROTEIN"/>
    <property type="match status" value="1"/>
</dbReference>
<sequence>MAVVNPSTGLSGVFGWDGGIGQIDSINGIVDNTWTITLSRAGTIDIRLSDGQFTIPGDVFTLYIDGVLVPWTTTYYWGSDNFNGVLEDFLLSAGTHTVTAFVSGPNAYGTITEFAISAVTYVNAPPSAPADGDGSAGATVYEDHPVGTPIGLDANSTDPDAGDTVSYCLGFDVRGNPILDNGQFAIDPSTGVVTLSAALDYESAASHVLRIYATDGEGASSFTDFNITVLDAIEGTPGNDMLLGTPNSDYMYGYGGHDLLRGNAGNDQLNGGDGDDFLSGGLGDDVIDGGAGSDRAAFYTDATAGVTVDLNIVGPQATGQGNDTLAGIENVSGTPYADTLIGDGNDNQLWGSVSALGDGTPTGLNNDTLDGGGGNDLLTVGTGAHLLTGGTGTDTVSFTENGAAEPGVTVSLELEGAAQVTGAGSWTLNGIENLSGGTNNDNLTGDGNANVLAGDAGDDTLSGKGGNDTLYGDGQISVDSHGLGYSGPITTTADTGAGGNDTLEGGLGDDQLHGGGGSDTATYANAAGVVQAFLDDGGYGEAYGADGYDELHDIENLTGGAFNDILYGNSVDNFISGGDGHDDVRGGA</sequence>
<dbReference type="RefSeq" id="WP_199662470.1">
    <property type="nucleotide sequence ID" value="NZ_QXTF01000002.1"/>
</dbReference>
<dbReference type="Pfam" id="PF00028">
    <property type="entry name" value="Cadherin"/>
    <property type="match status" value="1"/>
</dbReference>
<dbReference type="Pfam" id="PF00353">
    <property type="entry name" value="HemolysinCabind"/>
    <property type="match status" value="6"/>
</dbReference>
<dbReference type="GO" id="GO:0007156">
    <property type="term" value="P:homophilic cell adhesion via plasma membrane adhesion molecules"/>
    <property type="evidence" value="ECO:0007669"/>
    <property type="project" value="InterPro"/>
</dbReference>
<keyword evidence="5" id="KW-1185">Reference proteome</keyword>
<dbReference type="EMBL" id="QXTF01000002">
    <property type="protein sequence ID" value="RIX29440.1"/>
    <property type="molecule type" value="Genomic_DNA"/>
</dbReference>
<evidence type="ECO:0000256" key="1">
    <source>
        <dbReference type="ARBA" id="ARBA00004613"/>
    </source>
</evidence>
<dbReference type="SMART" id="SM00112">
    <property type="entry name" value="CA"/>
    <property type="match status" value="1"/>
</dbReference>
<name>A0A418Q0P2_9SPHN</name>
<dbReference type="Gene3D" id="2.60.40.60">
    <property type="entry name" value="Cadherins"/>
    <property type="match status" value="1"/>
</dbReference>
<dbReference type="PANTHER" id="PTHR38340">
    <property type="entry name" value="S-LAYER PROTEIN"/>
    <property type="match status" value="1"/>
</dbReference>
<gene>
    <name evidence="4" type="ORF">D3M59_09180</name>
</gene>
<evidence type="ECO:0000313" key="5">
    <source>
        <dbReference type="Proteomes" id="UP000285023"/>
    </source>
</evidence>
<feature type="domain" description="Cadherin" evidence="3">
    <location>
        <begin position="138"/>
        <end position="239"/>
    </location>
</feature>
<protein>
    <recommendedName>
        <fullName evidence="3">Cadherin domain-containing protein</fullName>
    </recommendedName>
</protein>
<comment type="subcellular location">
    <subcellularLocation>
        <location evidence="1">Secreted</location>
    </subcellularLocation>
</comment>
<evidence type="ECO:0000256" key="2">
    <source>
        <dbReference type="ARBA" id="ARBA00022525"/>
    </source>
</evidence>
<dbReference type="InterPro" id="IPR018511">
    <property type="entry name" value="Hemolysin-typ_Ca-bd_CS"/>
</dbReference>
<dbReference type="Gene3D" id="2.150.10.10">
    <property type="entry name" value="Serralysin-like metalloprotease, C-terminal"/>
    <property type="match status" value="5"/>
</dbReference>
<feature type="non-terminal residue" evidence="4">
    <location>
        <position position="588"/>
    </location>
</feature>
<dbReference type="PROSITE" id="PS50268">
    <property type="entry name" value="CADHERIN_2"/>
    <property type="match status" value="1"/>
</dbReference>
<dbReference type="InterPro" id="IPR011049">
    <property type="entry name" value="Serralysin-like_metalloprot_C"/>
</dbReference>
<dbReference type="SUPFAM" id="SSF51120">
    <property type="entry name" value="beta-Roll"/>
    <property type="match status" value="4"/>
</dbReference>
<dbReference type="CDD" id="cd11304">
    <property type="entry name" value="Cadherin_repeat"/>
    <property type="match status" value="1"/>
</dbReference>
<dbReference type="GO" id="GO:0005509">
    <property type="term" value="F:calcium ion binding"/>
    <property type="evidence" value="ECO:0007669"/>
    <property type="project" value="InterPro"/>
</dbReference>
<keyword evidence="2" id="KW-0964">Secreted</keyword>
<accession>A0A418Q0P2</accession>
<dbReference type="InterPro" id="IPR002126">
    <property type="entry name" value="Cadherin-like_dom"/>
</dbReference>
<evidence type="ECO:0000313" key="4">
    <source>
        <dbReference type="EMBL" id="RIX29440.1"/>
    </source>
</evidence>
<dbReference type="SUPFAM" id="SSF49313">
    <property type="entry name" value="Cadherin-like"/>
    <property type="match status" value="1"/>
</dbReference>
<dbReference type="GO" id="GO:0005576">
    <property type="term" value="C:extracellular region"/>
    <property type="evidence" value="ECO:0007669"/>
    <property type="project" value="UniProtKB-SubCell"/>
</dbReference>
<dbReference type="PROSITE" id="PS00330">
    <property type="entry name" value="HEMOLYSIN_CALCIUM"/>
    <property type="match status" value="4"/>
</dbReference>
<organism evidence="4 5">
    <name type="scientific">Sphingomonas edaphi</name>
    <dbReference type="NCBI Taxonomy" id="2315689"/>
    <lineage>
        <taxon>Bacteria</taxon>
        <taxon>Pseudomonadati</taxon>
        <taxon>Pseudomonadota</taxon>
        <taxon>Alphaproteobacteria</taxon>
        <taxon>Sphingomonadales</taxon>
        <taxon>Sphingomonadaceae</taxon>
        <taxon>Sphingomonas</taxon>
    </lineage>
</organism>
<dbReference type="InterPro" id="IPR050557">
    <property type="entry name" value="RTX_toxin/Mannuronan_C5-epim"/>
</dbReference>
<dbReference type="InterPro" id="IPR001343">
    <property type="entry name" value="Hemolysn_Ca-bd"/>
</dbReference>
<dbReference type="InterPro" id="IPR015919">
    <property type="entry name" value="Cadherin-like_sf"/>
</dbReference>
<comment type="caution">
    <text evidence="4">The sequence shown here is derived from an EMBL/GenBank/DDBJ whole genome shotgun (WGS) entry which is preliminary data.</text>
</comment>
<dbReference type="AlphaFoldDB" id="A0A418Q0P2"/>